<proteinExistence type="predicted"/>
<evidence type="ECO:0000256" key="2">
    <source>
        <dbReference type="SAM" id="Phobius"/>
    </source>
</evidence>
<feature type="transmembrane region" description="Helical" evidence="2">
    <location>
        <begin position="161"/>
        <end position="181"/>
    </location>
</feature>
<comment type="caution">
    <text evidence="3">The sequence shown here is derived from an EMBL/GenBank/DDBJ whole genome shotgun (WGS) entry which is preliminary data.</text>
</comment>
<organism evidence="3 4">
    <name type="scientific">Plasmodium gallinaceum</name>
    <dbReference type="NCBI Taxonomy" id="5849"/>
    <lineage>
        <taxon>Eukaryota</taxon>
        <taxon>Sar</taxon>
        <taxon>Alveolata</taxon>
        <taxon>Apicomplexa</taxon>
        <taxon>Aconoidasida</taxon>
        <taxon>Haemosporida</taxon>
        <taxon>Plasmodiidae</taxon>
        <taxon>Plasmodium</taxon>
        <taxon>Plasmodium (Haemamoeba)</taxon>
    </lineage>
</organism>
<feature type="region of interest" description="Disordered" evidence="1">
    <location>
        <begin position="115"/>
        <end position="137"/>
    </location>
</feature>
<keyword evidence="2" id="KW-0472">Membrane</keyword>
<dbReference type="EMBL" id="CVMV01000039">
    <property type="protein sequence ID" value="CRG95492.1"/>
    <property type="molecule type" value="Genomic_DNA"/>
</dbReference>
<gene>
    <name evidence="3" type="ORF">PGAL8A_00269350</name>
</gene>
<reference evidence="3" key="1">
    <citation type="submission" date="2015-04" db="EMBL/GenBank/DDBJ databases">
        <authorList>
            <consortium name="Pathogen Informatics"/>
        </authorList>
    </citation>
    <scope>NUCLEOTIDE SEQUENCE [LARGE SCALE GENOMIC DNA]</scope>
    <source>
        <strain evidence="3">8A</strain>
    </source>
</reference>
<feature type="transmembrane region" description="Helical" evidence="2">
    <location>
        <begin position="48"/>
        <end position="66"/>
    </location>
</feature>
<dbReference type="OMA" id="KISISCF"/>
<name>A0A1J1GW17_PLAGA</name>
<dbReference type="AlphaFoldDB" id="A0A1J1GW17"/>
<dbReference type="GeneID" id="39731224"/>
<keyword evidence="2" id="KW-1133">Transmembrane helix</keyword>
<protein>
    <recommendedName>
        <fullName evidence="5">Fam-h protein</fullName>
    </recommendedName>
</protein>
<evidence type="ECO:0000313" key="4">
    <source>
        <dbReference type="Proteomes" id="UP000220797"/>
    </source>
</evidence>
<accession>A0A1J1GW17</accession>
<sequence length="229" mass="26401">MKSNTIFNIIKFPGFSNHVTKSYLTTNIKNSMICNKKQKISISCFSKFFLFMLLIIILQGFNSYIYKFENSKRKFVVPAHLINIRILSESNNEKLKTELKLKLLDSDEQKGKDKNLLKENLNDNNLDSGTNVYPEGSEDMLDNKNKSEIKRKSFNNGKINMALRSVLIASPLLILMAFSPFKSRTSLYIKKNLFLVYLAYTGGILYSNIISYLKEGDKETNKKEHKKPN</sequence>
<evidence type="ECO:0000313" key="3">
    <source>
        <dbReference type="EMBL" id="CRG95492.1"/>
    </source>
</evidence>
<evidence type="ECO:0000256" key="1">
    <source>
        <dbReference type="SAM" id="MobiDB-lite"/>
    </source>
</evidence>
<dbReference type="Proteomes" id="UP000220797">
    <property type="component" value="Unassembled WGS sequence"/>
</dbReference>
<keyword evidence="4" id="KW-1185">Reference proteome</keyword>
<dbReference type="VEuPathDB" id="PlasmoDB:PGAL8A_00269350"/>
<evidence type="ECO:0008006" key="5">
    <source>
        <dbReference type="Google" id="ProtNLM"/>
    </source>
</evidence>
<feature type="transmembrane region" description="Helical" evidence="2">
    <location>
        <begin position="193"/>
        <end position="213"/>
    </location>
</feature>
<keyword evidence="2" id="KW-0812">Transmembrane</keyword>
<dbReference type="RefSeq" id="XP_028528301.1">
    <property type="nucleotide sequence ID" value="XM_028671672.1"/>
</dbReference>